<keyword evidence="2" id="KW-1185">Reference proteome</keyword>
<evidence type="ECO:0000313" key="2">
    <source>
        <dbReference type="Proteomes" id="UP000288587"/>
    </source>
</evidence>
<sequence>MDRRHFVLTGAVASTASLSACSGKLEAFATLKEARERVLDLRFNTPTHDSPWSLSELLQHLAQSIEFSMKGYPEMKSAAFRAVVGNAAFAVFNARGSMSHGLTEPIPGAPALDAKVALKDSVQRLLDALAAFEAWGGPLKPHFAYGELDKAQYTRAHLMHLVNHWQQLRFAPRPS</sequence>
<protein>
    <submittedName>
        <fullName evidence="1">DUF1569 domain-containing protein</fullName>
    </submittedName>
</protein>
<name>A0A437LLH5_9BURK</name>
<dbReference type="Gene3D" id="1.20.120.450">
    <property type="entry name" value="dinb family like domain"/>
    <property type="match status" value="1"/>
</dbReference>
<gene>
    <name evidence="1" type="ORF">EOD73_09585</name>
</gene>
<dbReference type="Pfam" id="PF07606">
    <property type="entry name" value="DUF1569"/>
    <property type="match status" value="1"/>
</dbReference>
<comment type="caution">
    <text evidence="1">The sequence shown here is derived from an EMBL/GenBank/DDBJ whole genome shotgun (WGS) entry which is preliminary data.</text>
</comment>
<dbReference type="InterPro" id="IPR011463">
    <property type="entry name" value="DUF1569"/>
</dbReference>
<reference evidence="1 2" key="1">
    <citation type="submission" date="2019-01" db="EMBL/GenBank/DDBJ databases">
        <authorList>
            <person name="Chen W.-M."/>
        </authorList>
    </citation>
    <scope>NUCLEOTIDE SEQUENCE [LARGE SCALE GENOMIC DNA]</scope>
    <source>
        <strain evidence="1 2">CCP-18</strain>
    </source>
</reference>
<dbReference type="PROSITE" id="PS51257">
    <property type="entry name" value="PROKAR_LIPOPROTEIN"/>
    <property type="match status" value="1"/>
</dbReference>
<dbReference type="RefSeq" id="WP_127682768.1">
    <property type="nucleotide sequence ID" value="NZ_SACM01000002.1"/>
</dbReference>
<dbReference type="OrthoDB" id="336237at2"/>
<organism evidence="1 2">
    <name type="scientific">Inhella crocodyli</name>
    <dbReference type="NCBI Taxonomy" id="2499851"/>
    <lineage>
        <taxon>Bacteria</taxon>
        <taxon>Pseudomonadati</taxon>
        <taxon>Pseudomonadota</taxon>
        <taxon>Betaproteobacteria</taxon>
        <taxon>Burkholderiales</taxon>
        <taxon>Sphaerotilaceae</taxon>
        <taxon>Inhella</taxon>
    </lineage>
</organism>
<evidence type="ECO:0000313" key="1">
    <source>
        <dbReference type="EMBL" id="RVT86272.1"/>
    </source>
</evidence>
<dbReference type="EMBL" id="SACM01000002">
    <property type="protein sequence ID" value="RVT86272.1"/>
    <property type="molecule type" value="Genomic_DNA"/>
</dbReference>
<dbReference type="AlphaFoldDB" id="A0A437LLH5"/>
<dbReference type="SUPFAM" id="SSF109854">
    <property type="entry name" value="DinB/YfiT-like putative metalloenzymes"/>
    <property type="match status" value="1"/>
</dbReference>
<dbReference type="Proteomes" id="UP000288587">
    <property type="component" value="Unassembled WGS sequence"/>
</dbReference>
<dbReference type="InterPro" id="IPR034660">
    <property type="entry name" value="DinB/YfiT-like"/>
</dbReference>
<accession>A0A437LLH5</accession>
<proteinExistence type="predicted"/>